<name>A0A8H6SDD9_MYCCL</name>
<accession>A0A8H6SDD9</accession>
<gene>
    <name evidence="2" type="ORF">HMN09_01077300</name>
</gene>
<feature type="region of interest" description="Disordered" evidence="1">
    <location>
        <begin position="138"/>
        <end position="165"/>
    </location>
</feature>
<dbReference type="Proteomes" id="UP000613580">
    <property type="component" value="Unassembled WGS sequence"/>
</dbReference>
<feature type="region of interest" description="Disordered" evidence="1">
    <location>
        <begin position="188"/>
        <end position="287"/>
    </location>
</feature>
<feature type="compositionally biased region" description="Low complexity" evidence="1">
    <location>
        <begin position="243"/>
        <end position="256"/>
    </location>
</feature>
<keyword evidence="3" id="KW-1185">Reference proteome</keyword>
<evidence type="ECO:0000313" key="3">
    <source>
        <dbReference type="Proteomes" id="UP000613580"/>
    </source>
</evidence>
<feature type="compositionally biased region" description="Basic and acidic residues" evidence="1">
    <location>
        <begin position="149"/>
        <end position="164"/>
    </location>
</feature>
<proteinExistence type="predicted"/>
<dbReference type="EMBL" id="JACAZE010000016">
    <property type="protein sequence ID" value="KAF7296685.1"/>
    <property type="molecule type" value="Genomic_DNA"/>
</dbReference>
<feature type="compositionally biased region" description="Basic residues" evidence="1">
    <location>
        <begin position="275"/>
        <end position="287"/>
    </location>
</feature>
<organism evidence="2 3">
    <name type="scientific">Mycena chlorophos</name>
    <name type="common">Agaric fungus</name>
    <name type="synonym">Agaricus chlorophos</name>
    <dbReference type="NCBI Taxonomy" id="658473"/>
    <lineage>
        <taxon>Eukaryota</taxon>
        <taxon>Fungi</taxon>
        <taxon>Dikarya</taxon>
        <taxon>Basidiomycota</taxon>
        <taxon>Agaricomycotina</taxon>
        <taxon>Agaricomycetes</taxon>
        <taxon>Agaricomycetidae</taxon>
        <taxon>Agaricales</taxon>
        <taxon>Marasmiineae</taxon>
        <taxon>Mycenaceae</taxon>
        <taxon>Mycena</taxon>
    </lineage>
</organism>
<dbReference type="OrthoDB" id="3266275at2759"/>
<dbReference type="AlphaFoldDB" id="A0A8H6SDD9"/>
<reference evidence="2" key="1">
    <citation type="submission" date="2020-05" db="EMBL/GenBank/DDBJ databases">
        <title>Mycena genomes resolve the evolution of fungal bioluminescence.</title>
        <authorList>
            <person name="Tsai I.J."/>
        </authorList>
    </citation>
    <scope>NUCLEOTIDE SEQUENCE</scope>
    <source>
        <strain evidence="2">110903Hualien_Pintung</strain>
    </source>
</reference>
<protein>
    <submittedName>
        <fullName evidence="2">Uncharacterized protein</fullName>
    </submittedName>
</protein>
<evidence type="ECO:0000313" key="2">
    <source>
        <dbReference type="EMBL" id="KAF7296685.1"/>
    </source>
</evidence>
<feature type="region of interest" description="Disordered" evidence="1">
    <location>
        <begin position="1"/>
        <end position="22"/>
    </location>
</feature>
<comment type="caution">
    <text evidence="2">The sequence shown here is derived from an EMBL/GenBank/DDBJ whole genome shotgun (WGS) entry which is preliminary data.</text>
</comment>
<evidence type="ECO:0000256" key="1">
    <source>
        <dbReference type="SAM" id="MobiDB-lite"/>
    </source>
</evidence>
<sequence>MPSKKKKDTPAPPAPGAKKKPEVDVTVDFLGADPVRFFFGDADVGEELTWTAIKFIEDDGKVLRTLYPGCGANESTAEGGGTSKAEALWLVAAKLWKEQYPQHFAILAAGKAKAREKVQNKIKNRLKALKKETNKITKEMNQTGAGNEMTKEELDALPEDDPKRSAWGSRLEKFPFYWRMRDLIAERPNENPTALGNSEDGDEINEVSRAPREQAKSPSPPPSNQALDDDDKSVNALGKHARSSSAASSANISISSSEDDQPLIPPGSELEDVKPKKKSIHAPKKPRFASDLAELAHEEQKTMQQRLAVVAKDSDAEKARAEADAVYSKEVLAVRAQASLERERRKAKKDDFELKAKMLSLRDQFGNEAVNEEFGTDYKQFIFPKF</sequence>